<organism evidence="1 2">
    <name type="scientific">Alteromonas naphthalenivorans</name>
    <dbReference type="NCBI Taxonomy" id="715451"/>
    <lineage>
        <taxon>Bacteria</taxon>
        <taxon>Pseudomonadati</taxon>
        <taxon>Pseudomonadota</taxon>
        <taxon>Gammaproteobacteria</taxon>
        <taxon>Alteromonadales</taxon>
        <taxon>Alteromonadaceae</taxon>
        <taxon>Alteromonas/Salinimonas group</taxon>
        <taxon>Alteromonas</taxon>
    </lineage>
</organism>
<dbReference type="KEGG" id="alt:ambt_17780"/>
<dbReference type="HOGENOM" id="CLU_3021663_0_0_6"/>
<keyword evidence="2" id="KW-1185">Reference proteome</keyword>
<dbReference type="RefSeq" id="WP_013785976.1">
    <property type="nucleotide sequence ID" value="NC_015554.1"/>
</dbReference>
<dbReference type="Proteomes" id="UP000000683">
    <property type="component" value="Chromosome"/>
</dbReference>
<evidence type="ECO:0000313" key="1">
    <source>
        <dbReference type="EMBL" id="AEF05058.1"/>
    </source>
</evidence>
<dbReference type="OrthoDB" id="9870344at2"/>
<protein>
    <submittedName>
        <fullName evidence="1">Uncharacterized protein</fullName>
    </submittedName>
</protein>
<reference evidence="1 2" key="1">
    <citation type="journal article" date="2011" name="J. Bacteriol.">
        <title>Complete genome sequence of the polycyclic aromatic hydrocarbon-degrading bacterium Alteromonas sp. strain SN2.</title>
        <authorList>
            <person name="Jin H.M."/>
            <person name="Jeong H."/>
            <person name="Moon E.J."/>
            <person name="Math R.K."/>
            <person name="Lee K."/>
            <person name="Kim H.J."/>
            <person name="Jeon C.O."/>
            <person name="Oh T.K."/>
            <person name="Kim J.F."/>
        </authorList>
    </citation>
    <scope>NUCLEOTIDE SEQUENCE [LARGE SCALE GENOMIC DNA]</scope>
    <source>
        <strain evidence="2">JCM 17741 / KACC 18427 / KCTC 11700BP / SN2</strain>
    </source>
</reference>
<sequence length="55" mass="6062">MQVSVDKNDLIALIKMAQSTDDMWDESMDKALSVLCKKYRPASTPVTLNNDTASA</sequence>
<name>F5Z5Q3_ALTNA</name>
<proteinExistence type="predicted"/>
<dbReference type="EMBL" id="CP002339">
    <property type="protein sequence ID" value="AEF05058.1"/>
    <property type="molecule type" value="Genomic_DNA"/>
</dbReference>
<evidence type="ECO:0000313" key="2">
    <source>
        <dbReference type="Proteomes" id="UP000000683"/>
    </source>
</evidence>
<accession>F5Z5Q3</accession>
<gene>
    <name evidence="1" type="ordered locus">ambt_17780</name>
</gene>
<dbReference type="AlphaFoldDB" id="F5Z5Q3"/>